<dbReference type="Pfam" id="PF06445">
    <property type="entry name" value="GyrI-like"/>
    <property type="match status" value="1"/>
</dbReference>
<dbReference type="PANTHER" id="PTHR40055:SF1">
    <property type="entry name" value="TRANSCRIPTIONAL REGULATOR YGIV-RELATED"/>
    <property type="match status" value="1"/>
</dbReference>
<dbReference type="InterPro" id="IPR029442">
    <property type="entry name" value="GyrI-like"/>
</dbReference>
<evidence type="ECO:0000259" key="4">
    <source>
        <dbReference type="PROSITE" id="PS01124"/>
    </source>
</evidence>
<dbReference type="SUPFAM" id="SSF55136">
    <property type="entry name" value="Probable bacterial effector-binding domain"/>
    <property type="match status" value="1"/>
</dbReference>
<comment type="caution">
    <text evidence="5">The sequence shown here is derived from an EMBL/GenBank/DDBJ whole genome shotgun (WGS) entry which is preliminary data.</text>
</comment>
<evidence type="ECO:0000256" key="1">
    <source>
        <dbReference type="ARBA" id="ARBA00023015"/>
    </source>
</evidence>
<dbReference type="InterPro" id="IPR018060">
    <property type="entry name" value="HTH_AraC"/>
</dbReference>
<dbReference type="PROSITE" id="PS00041">
    <property type="entry name" value="HTH_ARAC_FAMILY_1"/>
    <property type="match status" value="1"/>
</dbReference>
<dbReference type="PRINTS" id="PR00032">
    <property type="entry name" value="HTHARAC"/>
</dbReference>
<evidence type="ECO:0000313" key="5">
    <source>
        <dbReference type="EMBL" id="MFD2914800.1"/>
    </source>
</evidence>
<keyword evidence="3" id="KW-0804">Transcription</keyword>
<accession>A0ABW5ZQU1</accession>
<dbReference type="PROSITE" id="PS01124">
    <property type="entry name" value="HTH_ARAC_FAMILY_2"/>
    <property type="match status" value="1"/>
</dbReference>
<dbReference type="RefSeq" id="WP_194507527.1">
    <property type="nucleotide sequence ID" value="NZ_JADILU010000003.1"/>
</dbReference>
<dbReference type="SUPFAM" id="SSF46689">
    <property type="entry name" value="Homeodomain-like"/>
    <property type="match status" value="2"/>
</dbReference>
<organism evidence="5 6">
    <name type="scientific">Psychroserpens luteus</name>
    <dbReference type="NCBI Taxonomy" id="1434066"/>
    <lineage>
        <taxon>Bacteria</taxon>
        <taxon>Pseudomonadati</taxon>
        <taxon>Bacteroidota</taxon>
        <taxon>Flavobacteriia</taxon>
        <taxon>Flavobacteriales</taxon>
        <taxon>Flavobacteriaceae</taxon>
        <taxon>Psychroserpens</taxon>
    </lineage>
</organism>
<dbReference type="InterPro" id="IPR011256">
    <property type="entry name" value="Reg_factor_effector_dom_sf"/>
</dbReference>
<dbReference type="SMART" id="SM00342">
    <property type="entry name" value="HTH_ARAC"/>
    <property type="match status" value="1"/>
</dbReference>
<keyword evidence="2" id="KW-0238">DNA-binding</keyword>
<dbReference type="InterPro" id="IPR050908">
    <property type="entry name" value="SmbC-like"/>
</dbReference>
<dbReference type="InterPro" id="IPR020449">
    <property type="entry name" value="Tscrpt_reg_AraC-type_HTH"/>
</dbReference>
<dbReference type="InterPro" id="IPR018062">
    <property type="entry name" value="HTH_AraC-typ_CS"/>
</dbReference>
<proteinExistence type="predicted"/>
<gene>
    <name evidence="5" type="ORF">ACFS29_04055</name>
</gene>
<name>A0ABW5ZQU1_9FLAO</name>
<dbReference type="SMART" id="SM00871">
    <property type="entry name" value="AraC_E_bind"/>
    <property type="match status" value="1"/>
</dbReference>
<dbReference type="EMBL" id="JBHUOS010000001">
    <property type="protein sequence ID" value="MFD2914800.1"/>
    <property type="molecule type" value="Genomic_DNA"/>
</dbReference>
<keyword evidence="6" id="KW-1185">Reference proteome</keyword>
<feature type="domain" description="HTH araC/xylS-type" evidence="4">
    <location>
        <begin position="16"/>
        <end position="115"/>
    </location>
</feature>
<keyword evidence="1" id="KW-0805">Transcription regulation</keyword>
<sequence>MSKIQKLSKHHIQSINKALNYIEQHLESDLSLDDVSKIAHYSPFHFHRIFRAFTNETLNQYIVRKRVEKASAVLLRKKDVTISELSLQFGFTSNSSFTRAFKNFYGLSPSDFRRKSKGTYSKIRQTKSKIGQASTHFEAYVCDSNQNTRHMQSHIEVKLIDEIHTVGTSCIGVQNLSSTFQNVLEWAGPKGLLRKPDFKMATIYYDSFKITAPDKVRMQACLLIDEPLKPDGDLSLVTINKGKHIIAHHEINMGEFERVWTELFMWMNTNGYKMRNEPPFEIYHNDFNTHPEKKCIADLYVPIT</sequence>
<dbReference type="Pfam" id="PF12833">
    <property type="entry name" value="HTH_18"/>
    <property type="match status" value="1"/>
</dbReference>
<dbReference type="InterPro" id="IPR009057">
    <property type="entry name" value="Homeodomain-like_sf"/>
</dbReference>
<evidence type="ECO:0000256" key="3">
    <source>
        <dbReference type="ARBA" id="ARBA00023163"/>
    </source>
</evidence>
<dbReference type="Proteomes" id="UP001597548">
    <property type="component" value="Unassembled WGS sequence"/>
</dbReference>
<dbReference type="PANTHER" id="PTHR40055">
    <property type="entry name" value="TRANSCRIPTIONAL REGULATOR YGIV-RELATED"/>
    <property type="match status" value="1"/>
</dbReference>
<protein>
    <submittedName>
        <fullName evidence="5">GyrI-like domain-containing protein</fullName>
    </submittedName>
</protein>
<evidence type="ECO:0000313" key="6">
    <source>
        <dbReference type="Proteomes" id="UP001597548"/>
    </source>
</evidence>
<dbReference type="Gene3D" id="3.20.80.10">
    <property type="entry name" value="Regulatory factor, effector binding domain"/>
    <property type="match status" value="1"/>
</dbReference>
<dbReference type="Gene3D" id="1.10.10.60">
    <property type="entry name" value="Homeodomain-like"/>
    <property type="match status" value="2"/>
</dbReference>
<evidence type="ECO:0000256" key="2">
    <source>
        <dbReference type="ARBA" id="ARBA00023125"/>
    </source>
</evidence>
<dbReference type="InterPro" id="IPR010499">
    <property type="entry name" value="AraC_E-bd"/>
</dbReference>
<reference evidence="6" key="1">
    <citation type="journal article" date="2019" name="Int. J. Syst. Evol. Microbiol.">
        <title>The Global Catalogue of Microorganisms (GCM) 10K type strain sequencing project: providing services to taxonomists for standard genome sequencing and annotation.</title>
        <authorList>
            <consortium name="The Broad Institute Genomics Platform"/>
            <consortium name="The Broad Institute Genome Sequencing Center for Infectious Disease"/>
            <person name="Wu L."/>
            <person name="Ma J."/>
        </authorList>
    </citation>
    <scope>NUCLEOTIDE SEQUENCE [LARGE SCALE GENOMIC DNA]</scope>
    <source>
        <strain evidence="6">KCTC 32514</strain>
    </source>
</reference>